<evidence type="ECO:0000313" key="3">
    <source>
        <dbReference type="Proteomes" id="UP001500298"/>
    </source>
</evidence>
<comment type="caution">
    <text evidence="2">The sequence shown here is derived from an EMBL/GenBank/DDBJ whole genome shotgun (WGS) entry which is preliminary data.</text>
</comment>
<reference evidence="3" key="1">
    <citation type="journal article" date="2019" name="Int. J. Syst. Evol. Microbiol.">
        <title>The Global Catalogue of Microorganisms (GCM) 10K type strain sequencing project: providing services to taxonomists for standard genome sequencing and annotation.</title>
        <authorList>
            <consortium name="The Broad Institute Genomics Platform"/>
            <consortium name="The Broad Institute Genome Sequencing Center for Infectious Disease"/>
            <person name="Wu L."/>
            <person name="Ma J."/>
        </authorList>
    </citation>
    <scope>NUCLEOTIDE SEQUENCE [LARGE SCALE GENOMIC DNA]</scope>
    <source>
        <strain evidence="3">JCM 18326</strain>
    </source>
</reference>
<dbReference type="EMBL" id="BAABJX010000028">
    <property type="protein sequence ID" value="GAA4833426.1"/>
    <property type="molecule type" value="Genomic_DNA"/>
</dbReference>
<accession>A0ABP9DBT8</accession>
<proteinExistence type="predicted"/>
<sequence>MENTINFELALMGLAIHILIWNKLPEWGTWFNKIIEALPTPLQKLYEGWHCPYCFGFWIALVLHAFTGIETLPALSYMPDWGIIGHIGAWFLDALATATLIYAASHLLWTLSFGAAKGYAATQEFKASFEEEETENK</sequence>
<dbReference type="RefSeq" id="WP_345371154.1">
    <property type="nucleotide sequence ID" value="NZ_BAABJX010000028.1"/>
</dbReference>
<feature type="transmembrane region" description="Helical" evidence="1">
    <location>
        <begin position="87"/>
        <end position="109"/>
    </location>
</feature>
<keyword evidence="3" id="KW-1185">Reference proteome</keyword>
<evidence type="ECO:0000256" key="1">
    <source>
        <dbReference type="SAM" id="Phobius"/>
    </source>
</evidence>
<keyword evidence="1" id="KW-0472">Membrane</keyword>
<keyword evidence="1" id="KW-0812">Transmembrane</keyword>
<gene>
    <name evidence="2" type="ORF">GCM10023331_18330</name>
</gene>
<keyword evidence="1" id="KW-1133">Transmembrane helix</keyword>
<dbReference type="Proteomes" id="UP001500298">
    <property type="component" value="Unassembled WGS sequence"/>
</dbReference>
<evidence type="ECO:0008006" key="4">
    <source>
        <dbReference type="Google" id="ProtNLM"/>
    </source>
</evidence>
<protein>
    <recommendedName>
        <fullName evidence="4">DUF1360 domain-containing protein</fullName>
    </recommendedName>
</protein>
<name>A0ABP9DBT8_9BACT</name>
<organism evidence="2 3">
    <name type="scientific">Algivirga pacifica</name>
    <dbReference type="NCBI Taxonomy" id="1162670"/>
    <lineage>
        <taxon>Bacteria</taxon>
        <taxon>Pseudomonadati</taxon>
        <taxon>Bacteroidota</taxon>
        <taxon>Cytophagia</taxon>
        <taxon>Cytophagales</taxon>
        <taxon>Flammeovirgaceae</taxon>
        <taxon>Algivirga</taxon>
    </lineage>
</organism>
<evidence type="ECO:0000313" key="2">
    <source>
        <dbReference type="EMBL" id="GAA4833426.1"/>
    </source>
</evidence>
<feature type="transmembrane region" description="Helical" evidence="1">
    <location>
        <begin position="55"/>
        <end position="75"/>
    </location>
</feature>